<name>A0A3A4KAD0_9NOCA</name>
<reference evidence="6 7" key="1">
    <citation type="submission" date="2018-09" db="EMBL/GenBank/DDBJ databases">
        <title>YIM PH21274 draft genome.</title>
        <authorList>
            <person name="Miao C."/>
        </authorList>
    </citation>
    <scope>NUCLEOTIDE SEQUENCE [LARGE SCALE GENOMIC DNA]</scope>
    <source>
        <strain evidence="6 7">YIM PH 21724</strain>
    </source>
</reference>
<evidence type="ECO:0000313" key="7">
    <source>
        <dbReference type="Proteomes" id="UP000266677"/>
    </source>
</evidence>
<evidence type="ECO:0000313" key="6">
    <source>
        <dbReference type="EMBL" id="RJO70173.1"/>
    </source>
</evidence>
<gene>
    <name evidence="6" type="ORF">D5S18_29865</name>
</gene>
<evidence type="ECO:0000256" key="3">
    <source>
        <dbReference type="ARBA" id="ARBA00022827"/>
    </source>
</evidence>
<comment type="cofactor">
    <cofactor evidence="1">
        <name>FAD</name>
        <dbReference type="ChEBI" id="CHEBI:57692"/>
    </cofactor>
</comment>
<keyword evidence="7" id="KW-1185">Reference proteome</keyword>
<accession>A0A3A4KAD0</accession>
<dbReference type="Gene3D" id="3.50.50.60">
    <property type="entry name" value="FAD/NAD(P)-binding domain"/>
    <property type="match status" value="1"/>
</dbReference>
<dbReference type="Proteomes" id="UP000266677">
    <property type="component" value="Unassembled WGS sequence"/>
</dbReference>
<comment type="caution">
    <text evidence="6">The sequence shown here is derived from an EMBL/GenBank/DDBJ whole genome shotgun (WGS) entry which is preliminary data.</text>
</comment>
<dbReference type="OrthoDB" id="9806452at2"/>
<keyword evidence="4" id="KW-0560">Oxidoreductase</keyword>
<protein>
    <submittedName>
        <fullName evidence="6">FAD-dependent oxidoreductase</fullName>
    </submittedName>
</protein>
<organism evidence="6 7">
    <name type="scientific">Nocardia panacis</name>
    <dbReference type="NCBI Taxonomy" id="2340916"/>
    <lineage>
        <taxon>Bacteria</taxon>
        <taxon>Bacillati</taxon>
        <taxon>Actinomycetota</taxon>
        <taxon>Actinomycetes</taxon>
        <taxon>Mycobacteriales</taxon>
        <taxon>Nocardiaceae</taxon>
        <taxon>Nocardia</taxon>
    </lineage>
</organism>
<dbReference type="PANTHER" id="PTHR10961:SF7">
    <property type="entry name" value="FAD DEPENDENT OXIDOREDUCTASE DOMAIN-CONTAINING PROTEIN"/>
    <property type="match status" value="1"/>
</dbReference>
<dbReference type="AlphaFoldDB" id="A0A3A4KAD0"/>
<feature type="domain" description="FAD dependent oxidoreductase" evidence="5">
    <location>
        <begin position="8"/>
        <end position="372"/>
    </location>
</feature>
<dbReference type="EMBL" id="QZFU01000041">
    <property type="protein sequence ID" value="RJO70173.1"/>
    <property type="molecule type" value="Genomic_DNA"/>
</dbReference>
<dbReference type="RefSeq" id="WP_120044541.1">
    <property type="nucleotide sequence ID" value="NZ_QZFU01000041.1"/>
</dbReference>
<dbReference type="SUPFAM" id="SSF51905">
    <property type="entry name" value="FAD/NAD(P)-binding domain"/>
    <property type="match status" value="1"/>
</dbReference>
<keyword evidence="3" id="KW-0274">FAD</keyword>
<dbReference type="Pfam" id="PF01266">
    <property type="entry name" value="DAO"/>
    <property type="match status" value="1"/>
</dbReference>
<keyword evidence="2" id="KW-0285">Flavoprotein</keyword>
<evidence type="ECO:0000259" key="5">
    <source>
        <dbReference type="Pfam" id="PF01266"/>
    </source>
</evidence>
<evidence type="ECO:0000256" key="2">
    <source>
        <dbReference type="ARBA" id="ARBA00022630"/>
    </source>
</evidence>
<dbReference type="InterPro" id="IPR006076">
    <property type="entry name" value="FAD-dep_OxRdtase"/>
</dbReference>
<sequence length="395" mass="43655">MSDTTSFDLIVVGGGPVGLSCGWQAAARGQRTLVMDRYGFFNERCGTSGAERHWRVQYTQEDLSRLTLEAVPLWRSLESRVERTLIHHIGSLWFGDTEVQTNEGQICETMRVMDRLDLPYEAMTAKEIERRYGFADLPSHYAGFLQPDGGVIDVRGTLAALYGLAQQHGCALHAGERALGIFPDADGVTIHTDRTTYRAAKVVLANGAGVNDLLGPLGASLDIRLYEMALVSLRRQQADIDFPFWFVFQQPTEEDTNLFYGFGRNPWSPSDLVRLGPVFEVNPLPDAESATGTPDPRHVERLSSWVGNHMPGLDPAPVQTSTCLAALPADPERQFYLGLMRDLVPHGEHLVVYSSGWGFKFVPLLGEICVDLALQGRTAHDISRLGPAISMEVEQ</sequence>
<evidence type="ECO:0000256" key="1">
    <source>
        <dbReference type="ARBA" id="ARBA00001974"/>
    </source>
</evidence>
<dbReference type="GO" id="GO:0050660">
    <property type="term" value="F:flavin adenine dinucleotide binding"/>
    <property type="evidence" value="ECO:0007669"/>
    <property type="project" value="InterPro"/>
</dbReference>
<dbReference type="GO" id="GO:0008115">
    <property type="term" value="F:sarcosine oxidase activity"/>
    <property type="evidence" value="ECO:0007669"/>
    <property type="project" value="TreeGrafter"/>
</dbReference>
<dbReference type="Gene3D" id="3.30.9.10">
    <property type="entry name" value="D-Amino Acid Oxidase, subunit A, domain 2"/>
    <property type="match status" value="1"/>
</dbReference>
<evidence type="ECO:0000256" key="4">
    <source>
        <dbReference type="ARBA" id="ARBA00023002"/>
    </source>
</evidence>
<proteinExistence type="predicted"/>
<dbReference type="PANTHER" id="PTHR10961">
    <property type="entry name" value="PEROXISOMAL SARCOSINE OXIDASE"/>
    <property type="match status" value="1"/>
</dbReference>
<dbReference type="InterPro" id="IPR045170">
    <property type="entry name" value="MTOX"/>
</dbReference>
<dbReference type="InterPro" id="IPR036188">
    <property type="entry name" value="FAD/NAD-bd_sf"/>
</dbReference>